<accession>A0A2N6NTB0</accession>
<dbReference type="EMBL" id="MRVG01000003">
    <property type="protein sequence ID" value="PMB70508.1"/>
    <property type="molecule type" value="Genomic_DNA"/>
</dbReference>
<gene>
    <name evidence="1" type="ORF">BM221_002959</name>
</gene>
<dbReference type="AlphaFoldDB" id="A0A2N6NTB0"/>
<protein>
    <submittedName>
        <fullName evidence="1">Uncharacterized protein</fullName>
    </submittedName>
</protein>
<dbReference type="PANTHER" id="PTHR48312:SF1">
    <property type="entry name" value="SULFOTRANSFERASE"/>
    <property type="match status" value="1"/>
</dbReference>
<dbReference type="SUPFAM" id="SSF52540">
    <property type="entry name" value="P-loop containing nucleoside triphosphate hydrolases"/>
    <property type="match status" value="1"/>
</dbReference>
<dbReference type="Proteomes" id="UP000235728">
    <property type="component" value="Unassembled WGS sequence"/>
</dbReference>
<evidence type="ECO:0000313" key="2">
    <source>
        <dbReference type="Proteomes" id="UP000235728"/>
    </source>
</evidence>
<organism evidence="1 2">
    <name type="scientific">Beauveria bassiana</name>
    <name type="common">White muscardine disease fungus</name>
    <name type="synonym">Tritirachium shiotae</name>
    <dbReference type="NCBI Taxonomy" id="176275"/>
    <lineage>
        <taxon>Eukaryota</taxon>
        <taxon>Fungi</taxon>
        <taxon>Dikarya</taxon>
        <taxon>Ascomycota</taxon>
        <taxon>Pezizomycotina</taxon>
        <taxon>Sordariomycetes</taxon>
        <taxon>Hypocreomycetidae</taxon>
        <taxon>Hypocreales</taxon>
        <taxon>Cordycipitaceae</taxon>
        <taxon>Beauveria</taxon>
    </lineage>
</organism>
<proteinExistence type="predicted"/>
<name>A0A2N6NTB0_BEABA</name>
<dbReference type="InterPro" id="IPR027417">
    <property type="entry name" value="P-loop_NTPase"/>
</dbReference>
<evidence type="ECO:0000313" key="1">
    <source>
        <dbReference type="EMBL" id="PMB70508.1"/>
    </source>
</evidence>
<reference evidence="1 2" key="1">
    <citation type="journal article" date="2016" name="Appl. Microbiol. Biotechnol.">
        <title>Characterization of T-DNA insertion mutants with decreased virulence in the entomopathogenic fungus Beauveria bassiana JEF-007.</title>
        <authorList>
            <person name="Kim S."/>
            <person name="Lee S.J."/>
            <person name="Nai Y.S."/>
            <person name="Yu J.S."/>
            <person name="Lee M.R."/>
            <person name="Yang Y.T."/>
            <person name="Kim J.S."/>
        </authorList>
    </citation>
    <scope>NUCLEOTIDE SEQUENCE [LARGE SCALE GENOMIC DNA]</scope>
    <source>
        <strain evidence="1 2">JEF-007</strain>
    </source>
</reference>
<comment type="caution">
    <text evidence="1">The sequence shown here is derived from an EMBL/GenBank/DDBJ whole genome shotgun (WGS) entry which is preliminary data.</text>
</comment>
<dbReference type="PANTHER" id="PTHR48312">
    <property type="match status" value="1"/>
</dbReference>
<sequence>MTRSRPADVFFFASPRTLSNLLVRLLSKQTDWKEEGYYLHDAYEYVQLNLSSHETEFPTESFKTYLEMMRVGHKELLVARKNAHENGRAFFTKSHLVELVNPSLFFAGLQSDASPSMVSVELETLLSPASRTNPTLLSDETLLSFVPLFLIRHPALVVDSWYRAKGHPPAAVLRDSLLVSYSVGVQLTRALFDWYTAAAASSPASATAACTNMLLGRKSYPIVVDADDLLEGDTVQRLARTIGMDPAQILQQWETQSTDIMDPRVRPFVKDLWASTGIDKTKSAKGLDLEAKFKSWSDLYGVEVGKTLADLTNDQMEGYLWLKSRKF</sequence>